<evidence type="ECO:0000256" key="1">
    <source>
        <dbReference type="SAM" id="Phobius"/>
    </source>
</evidence>
<evidence type="ECO:0000313" key="2">
    <source>
        <dbReference type="EMBL" id="APT93700.1"/>
    </source>
</evidence>
<dbReference type="EMBL" id="CP009249">
    <property type="protein sequence ID" value="APT93700.1"/>
    <property type="molecule type" value="Genomic_DNA"/>
</dbReference>
<dbReference type="AlphaFoldDB" id="A0A1L7D6F3"/>
<keyword evidence="3" id="KW-1185">Reference proteome</keyword>
<evidence type="ECO:0008006" key="4">
    <source>
        <dbReference type="Google" id="ProtNLM"/>
    </source>
</evidence>
<keyword evidence="1" id="KW-0472">Membrane</keyword>
<dbReference type="KEGG" id="cpho:CPHO_05925"/>
<protein>
    <recommendedName>
        <fullName evidence="4">Cardiolipin synthase N-terminal domain-containing protein</fullName>
    </recommendedName>
</protein>
<dbReference type="Proteomes" id="UP000185491">
    <property type="component" value="Chromosome"/>
</dbReference>
<sequence>MTLQAKWEKLSPKGKTAVIGAAAADISLTAAAWHFLYHLPRRKIRGSKKLWFLVSLVDVVGPLVFLSFGIKR</sequence>
<organism evidence="2 3">
    <name type="scientific">Corynebacterium phocae</name>
    <dbReference type="NCBI Taxonomy" id="161895"/>
    <lineage>
        <taxon>Bacteria</taxon>
        <taxon>Bacillati</taxon>
        <taxon>Actinomycetota</taxon>
        <taxon>Actinomycetes</taxon>
        <taxon>Mycobacteriales</taxon>
        <taxon>Corynebacteriaceae</taxon>
        <taxon>Corynebacterium</taxon>
    </lineage>
</organism>
<gene>
    <name evidence="2" type="ORF">CPHO_05925</name>
</gene>
<dbReference type="OrthoDB" id="5125307at2"/>
<evidence type="ECO:0000313" key="3">
    <source>
        <dbReference type="Proteomes" id="UP000185491"/>
    </source>
</evidence>
<dbReference type="RefSeq" id="WP_075736538.1">
    <property type="nucleotide sequence ID" value="NZ_CP009249.1"/>
</dbReference>
<proteinExistence type="predicted"/>
<keyword evidence="1" id="KW-0812">Transmembrane</keyword>
<reference evidence="2 3" key="1">
    <citation type="submission" date="2014-08" db="EMBL/GenBank/DDBJ databases">
        <title>Complete genome sequence of Corynebacterium phocae M408/89/1(T)(=DSM 44612(T)), isolated from the common seal (Phoca vitulina).</title>
        <authorList>
            <person name="Ruckert C."/>
            <person name="Albersmeier A."/>
            <person name="Winkler A."/>
            <person name="Kalinowski J."/>
        </authorList>
    </citation>
    <scope>NUCLEOTIDE SEQUENCE [LARGE SCALE GENOMIC DNA]</scope>
    <source>
        <strain evidence="2 3">M408/89/1</strain>
    </source>
</reference>
<dbReference type="STRING" id="161895.CPHO_05925"/>
<name>A0A1L7D6F3_9CORY</name>
<accession>A0A1L7D6F3</accession>
<feature type="transmembrane region" description="Helical" evidence="1">
    <location>
        <begin position="17"/>
        <end position="38"/>
    </location>
</feature>
<keyword evidence="1" id="KW-1133">Transmembrane helix</keyword>
<feature type="transmembrane region" description="Helical" evidence="1">
    <location>
        <begin position="50"/>
        <end position="70"/>
    </location>
</feature>